<gene>
    <name evidence="1" type="ORF">V8G54_021860</name>
</gene>
<evidence type="ECO:0008006" key="3">
    <source>
        <dbReference type="Google" id="ProtNLM"/>
    </source>
</evidence>
<evidence type="ECO:0000313" key="2">
    <source>
        <dbReference type="Proteomes" id="UP001374535"/>
    </source>
</evidence>
<dbReference type="EMBL" id="CP144695">
    <property type="protein sequence ID" value="WVZ08514.1"/>
    <property type="molecule type" value="Genomic_DNA"/>
</dbReference>
<dbReference type="PANTHER" id="PTHR37743">
    <property type="entry name" value="ARM REPEAT SUPERFAMILY PROTEIN"/>
    <property type="match status" value="1"/>
</dbReference>
<keyword evidence="2" id="KW-1185">Reference proteome</keyword>
<dbReference type="Proteomes" id="UP001374535">
    <property type="component" value="Chromosome 6"/>
</dbReference>
<name>A0AAQ3RUQ1_VIGMU</name>
<dbReference type="Gene3D" id="1.25.10.10">
    <property type="entry name" value="Leucine-rich Repeat Variant"/>
    <property type="match status" value="2"/>
</dbReference>
<dbReference type="InterPro" id="IPR016024">
    <property type="entry name" value="ARM-type_fold"/>
</dbReference>
<dbReference type="PANTHER" id="PTHR37743:SF1">
    <property type="entry name" value="ARM REPEAT SUPERFAMILY PROTEIN"/>
    <property type="match status" value="1"/>
</dbReference>
<protein>
    <recommendedName>
        <fullName evidence="3">ARM repeat superfamily protein</fullName>
    </recommendedName>
</protein>
<dbReference type="InterPro" id="IPR011989">
    <property type="entry name" value="ARM-like"/>
</dbReference>
<sequence>MEGEEELLWKSEPQRESIVSVTLARAITSLLTSRPKKLHDSISRLSSHSSRSHTSLVSLEDSLWFFHSYVADAATNNSSLDQVLLPIIDSVLKSKHGDQAMLLLNWLFQDELLFQPVAEALAGVVARKHVHDRYLLLGWCLLLRNLVEFESSAHQSMFSGIRERYGDLLKILSSCLPDLASIVNKGSTLQDGFELPSRLGVSAADCFLSLSGALTKMADNKKLKVNARAKDQAIIFVHSPTTDKKEKLNSKFLMSMIERDFTLWHHLDGIICLVRRLLSWSRKSRFLHAKGLEQVLKWLQEIKNHHGSFQLEAALKTDSNALKTGDLLLCSCWKHYSVLLHLEDKKFSQHYKELLDQYMSGIQQLPYVPVDMDGKVSLFDVAEGDKLEFAFDYLDSVSCAIFGSLVYYMDNHTGGGYIDNNDGGLETRKFFLNCLCLLLGRLDIKRFESTVSEFGMNISRILVPQLNCTDEDVIAGVVSIFKAIILRPDYSQEDAPPDSRKANSVIPFLLHLLDERDGTARAVVMLIGEYCSMSKDDHCLMEVLKRLSSGNISQRRNAMDVISEVLHISSESQSLKSCSARQDIANKLLERLGDEEIMIREQASKLLPMIDPSLYLPALVGLVYSSDERQSIASDSIIEVGFLFFAPSTRPLNFGAQLIETVSRVKISLMAKILPSYPCSNTSISLDLLQSNGDEGLVKVSYQDGSKEPTQVKSLKKCSDLFLSVDAANRNTDIDCDCIAGFLLNRAFCEFEFEDVRKLSAELCGRIHPQVRGWETLSHRSMYAIREMIETVLLWPCLNADSVSKAQHGCIDCLALMICAELQAKESITSMPGKIRAIGKEGKSVVSYVINQFFNYKNERTSTPEFGDENSEFVPASVSLSFSLCMGNVLISTCQKIPESCKKPFAAQVIPILLQSLEFETKSEIRAACTHVLFSAVYHLRSAVLPYASDLLRIALKSLRKESDKERIAGAKLIASLMASEDVILENISVGLLEARSVLSTISSSDPSLELQQLCRKLLACISSP</sequence>
<proteinExistence type="predicted"/>
<organism evidence="1 2">
    <name type="scientific">Vigna mungo</name>
    <name type="common">Black gram</name>
    <name type="synonym">Phaseolus mungo</name>
    <dbReference type="NCBI Taxonomy" id="3915"/>
    <lineage>
        <taxon>Eukaryota</taxon>
        <taxon>Viridiplantae</taxon>
        <taxon>Streptophyta</taxon>
        <taxon>Embryophyta</taxon>
        <taxon>Tracheophyta</taxon>
        <taxon>Spermatophyta</taxon>
        <taxon>Magnoliopsida</taxon>
        <taxon>eudicotyledons</taxon>
        <taxon>Gunneridae</taxon>
        <taxon>Pentapetalae</taxon>
        <taxon>rosids</taxon>
        <taxon>fabids</taxon>
        <taxon>Fabales</taxon>
        <taxon>Fabaceae</taxon>
        <taxon>Papilionoideae</taxon>
        <taxon>50 kb inversion clade</taxon>
        <taxon>NPAAA clade</taxon>
        <taxon>indigoferoid/millettioid clade</taxon>
        <taxon>Phaseoleae</taxon>
        <taxon>Vigna</taxon>
    </lineage>
</organism>
<reference evidence="1 2" key="1">
    <citation type="journal article" date="2023" name="Life. Sci Alliance">
        <title>Evolutionary insights into 3D genome organization and epigenetic landscape of Vigna mungo.</title>
        <authorList>
            <person name="Junaid A."/>
            <person name="Singh B."/>
            <person name="Bhatia S."/>
        </authorList>
    </citation>
    <scope>NUCLEOTIDE SEQUENCE [LARGE SCALE GENOMIC DNA]</scope>
    <source>
        <strain evidence="1">Urdbean</strain>
    </source>
</reference>
<dbReference type="AlphaFoldDB" id="A0AAQ3RUQ1"/>
<accession>A0AAQ3RUQ1</accession>
<dbReference type="SUPFAM" id="SSF48371">
    <property type="entry name" value="ARM repeat"/>
    <property type="match status" value="1"/>
</dbReference>
<evidence type="ECO:0000313" key="1">
    <source>
        <dbReference type="EMBL" id="WVZ08514.1"/>
    </source>
</evidence>